<dbReference type="EMBL" id="KL142390">
    <property type="protein sequence ID" value="KDR72124.1"/>
    <property type="molecule type" value="Genomic_DNA"/>
</dbReference>
<keyword evidence="2" id="KW-1185">Reference proteome</keyword>
<dbReference type="AlphaFoldDB" id="A0A067SWQ4"/>
<dbReference type="Proteomes" id="UP000027222">
    <property type="component" value="Unassembled WGS sequence"/>
</dbReference>
<accession>A0A067SWQ4</accession>
<evidence type="ECO:0000313" key="2">
    <source>
        <dbReference type="Proteomes" id="UP000027222"/>
    </source>
</evidence>
<organism evidence="1 2">
    <name type="scientific">Galerina marginata (strain CBS 339.88)</name>
    <dbReference type="NCBI Taxonomy" id="685588"/>
    <lineage>
        <taxon>Eukaryota</taxon>
        <taxon>Fungi</taxon>
        <taxon>Dikarya</taxon>
        <taxon>Basidiomycota</taxon>
        <taxon>Agaricomycotina</taxon>
        <taxon>Agaricomycetes</taxon>
        <taxon>Agaricomycetidae</taxon>
        <taxon>Agaricales</taxon>
        <taxon>Agaricineae</taxon>
        <taxon>Strophariaceae</taxon>
        <taxon>Galerina</taxon>
    </lineage>
</organism>
<evidence type="ECO:0000313" key="1">
    <source>
        <dbReference type="EMBL" id="KDR72124.1"/>
    </source>
</evidence>
<dbReference type="STRING" id="685588.A0A067SWQ4"/>
<dbReference type="OrthoDB" id="3041043at2759"/>
<name>A0A067SWQ4_GALM3</name>
<sequence>MSFSPRLKCTTRLSFDDFVTGMPNSLILHFLSFFDSDSIILVGKVSVRLRAVYRWFCNQAWNPCKVYEDWFAQSARQFRYQLHHTGAIVSGSIALQFFDRVQYPNSDMDIFVRTGGAEYICQWILCEGYRYGHDLSDTYYGQVVDAELKGANQKCVTNSSSFENAVLAVHNFTKLVGRRDGSVHLMTVQVIVVDVDPVEHVLFDFHSSAVMNFITSTEAVSIFPAATFLDRVSYICKIRAESIERCELWKSKYAKRGYRMVGAESFSESKSLPLGCRYISDRHCWVLRFMGIEDKKRPIYGPRQLNKHFDVLPRASGVVTPGSHIRIAEPYIWRCVFII</sequence>
<dbReference type="HOGENOM" id="CLU_036419_0_0_1"/>
<reference evidence="2" key="1">
    <citation type="journal article" date="2014" name="Proc. Natl. Acad. Sci. U.S.A.">
        <title>Extensive sampling of basidiomycete genomes demonstrates inadequacy of the white-rot/brown-rot paradigm for wood decay fungi.</title>
        <authorList>
            <person name="Riley R."/>
            <person name="Salamov A.A."/>
            <person name="Brown D.W."/>
            <person name="Nagy L.G."/>
            <person name="Floudas D."/>
            <person name="Held B.W."/>
            <person name="Levasseur A."/>
            <person name="Lombard V."/>
            <person name="Morin E."/>
            <person name="Otillar R."/>
            <person name="Lindquist E.A."/>
            <person name="Sun H."/>
            <person name="LaButti K.M."/>
            <person name="Schmutz J."/>
            <person name="Jabbour D."/>
            <person name="Luo H."/>
            <person name="Baker S.E."/>
            <person name="Pisabarro A.G."/>
            <person name="Walton J.D."/>
            <person name="Blanchette R.A."/>
            <person name="Henrissat B."/>
            <person name="Martin F."/>
            <person name="Cullen D."/>
            <person name="Hibbett D.S."/>
            <person name="Grigoriev I.V."/>
        </authorList>
    </citation>
    <scope>NUCLEOTIDE SEQUENCE [LARGE SCALE GENOMIC DNA]</scope>
    <source>
        <strain evidence="2">CBS 339.88</strain>
    </source>
</reference>
<proteinExistence type="predicted"/>
<gene>
    <name evidence="1" type="ORF">GALMADRAFT_213556</name>
</gene>
<protein>
    <submittedName>
        <fullName evidence="1">Uncharacterized protein</fullName>
    </submittedName>
</protein>